<dbReference type="EMBL" id="AP027144">
    <property type="protein sequence ID" value="BDV36406.1"/>
    <property type="molecule type" value="Genomic_DNA"/>
</dbReference>
<keyword evidence="1" id="KW-0614">Plasmid</keyword>
<organism evidence="1 2">
    <name type="scientific">Methylocystis iwaonis</name>
    <dbReference type="NCBI Taxonomy" id="2885079"/>
    <lineage>
        <taxon>Bacteria</taxon>
        <taxon>Pseudomonadati</taxon>
        <taxon>Pseudomonadota</taxon>
        <taxon>Alphaproteobacteria</taxon>
        <taxon>Hyphomicrobiales</taxon>
        <taxon>Methylocystaceae</taxon>
        <taxon>Methylocystis</taxon>
    </lineage>
</organism>
<sequence>MLGAAVLISHAGDLVAVRRQQWTRRKSSRAAELHLDCFAQILHDMKAVGNLPRLRRAFLRALGEQSAAIAADDLNVRMLPEPISSHASGALRKEIEHLPSLQVHDYGPVSGALAPCPVIDTDDPCFPFGAALLYPSFDTPQDRIIARRHPHSLDQALSGTPADAMAEKVNELGRSIGSSRSRSRHLGQSRRKCLTLAGFVSTLPALETELYGYRGALRRQIL</sequence>
<evidence type="ECO:0000313" key="1">
    <source>
        <dbReference type="EMBL" id="BDV36406.1"/>
    </source>
</evidence>
<evidence type="ECO:0000313" key="2">
    <source>
        <dbReference type="Proteomes" id="UP001317629"/>
    </source>
</evidence>
<dbReference type="Proteomes" id="UP001317629">
    <property type="component" value="Plasmid pSS37A-Re-2"/>
</dbReference>
<accession>A0ABN6VPC9</accession>
<gene>
    <name evidence="1" type="ORF">SS37A_39360</name>
</gene>
<geneLocation type="plasmid" evidence="1 2">
    <name>pSS37A-Re-2</name>
</geneLocation>
<reference evidence="1 2" key="1">
    <citation type="journal article" date="2023" name="Int. J. Syst. Evol. Microbiol.">
        <title>Methylocystis iwaonis sp. nov., a type II methane-oxidizing bacterium from surface soil of a rice paddy field in Japan, and emended description of the genus Methylocystis (ex Whittenbury et al. 1970) Bowman et al. 1993.</title>
        <authorList>
            <person name="Kaise H."/>
            <person name="Sawadogo J.B."/>
            <person name="Alam M.S."/>
            <person name="Ueno C."/>
            <person name="Dianou D."/>
            <person name="Shinjo R."/>
            <person name="Asakawa S."/>
        </authorList>
    </citation>
    <scope>NUCLEOTIDE SEQUENCE [LARGE SCALE GENOMIC DNA]</scope>
    <source>
        <strain evidence="1 2">SS37A-Re</strain>
    </source>
</reference>
<protein>
    <submittedName>
        <fullName evidence="1">Uncharacterized protein</fullName>
    </submittedName>
</protein>
<name>A0ABN6VPC9_9HYPH</name>
<proteinExistence type="predicted"/>
<keyword evidence="2" id="KW-1185">Reference proteome</keyword>